<protein>
    <submittedName>
        <fullName evidence="2">Uncharacterized protein</fullName>
    </submittedName>
</protein>
<keyword evidence="1" id="KW-0812">Transmembrane</keyword>
<reference evidence="2" key="1">
    <citation type="submission" date="2024-05" db="EMBL/GenBank/DDBJ databases">
        <authorList>
            <person name="Bunk B."/>
            <person name="Swiderski J."/>
            <person name="Sproer C."/>
            <person name="Thiel V."/>
        </authorList>
    </citation>
    <scope>NUCLEOTIDE SEQUENCE</scope>
    <source>
        <strain evidence="2">DSM 17735</strain>
    </source>
</reference>
<feature type="transmembrane region" description="Helical" evidence="1">
    <location>
        <begin position="6"/>
        <end position="27"/>
    </location>
</feature>
<feature type="transmembrane region" description="Helical" evidence="1">
    <location>
        <begin position="70"/>
        <end position="87"/>
    </location>
</feature>
<feature type="transmembrane region" description="Helical" evidence="1">
    <location>
        <begin position="99"/>
        <end position="119"/>
    </location>
</feature>
<evidence type="ECO:0000256" key="1">
    <source>
        <dbReference type="SAM" id="Phobius"/>
    </source>
</evidence>
<dbReference type="RefSeq" id="WP_349280658.1">
    <property type="nucleotide sequence ID" value="NZ_CBCSCU010000017.1"/>
</dbReference>
<name>A0AAU7LUD8_9BURK</name>
<keyword evidence="1" id="KW-0472">Membrane</keyword>
<proteinExistence type="predicted"/>
<evidence type="ECO:0000313" key="2">
    <source>
        <dbReference type="EMBL" id="XBP71269.1"/>
    </source>
</evidence>
<organism evidence="2">
    <name type="scientific">Polaromonas hydrogenivorans</name>
    <dbReference type="NCBI Taxonomy" id="335476"/>
    <lineage>
        <taxon>Bacteria</taxon>
        <taxon>Pseudomonadati</taxon>
        <taxon>Pseudomonadota</taxon>
        <taxon>Betaproteobacteria</taxon>
        <taxon>Burkholderiales</taxon>
        <taxon>Comamonadaceae</taxon>
        <taxon>Polaromonas</taxon>
    </lineage>
</organism>
<keyword evidence="1" id="KW-1133">Transmembrane helix</keyword>
<sequence length="214" mass="23176">MLLPPLTDLVALLGIDLVLCAAGLRLLSGRNGVTRWAKWAVIGCFMLLWLPAGAAHLPLLAYVRGISSDLSMTLVALACLGLCQRLFTMPAVVRRERMALNGVVAVAAAFLYPLALGWGDWDAYRLGWGSFGMLGALLALSLVFWAKGLRLLPALVGLGLLTWVLGLMESTNLWDYLMDPWLAIAAMIHCMKAGVQSLLHRYKPLASANRPVPP</sequence>
<feature type="transmembrane region" description="Helical" evidence="1">
    <location>
        <begin position="39"/>
        <end position="64"/>
    </location>
</feature>
<feature type="transmembrane region" description="Helical" evidence="1">
    <location>
        <begin position="151"/>
        <end position="168"/>
    </location>
</feature>
<dbReference type="EMBL" id="CP157675">
    <property type="protein sequence ID" value="XBP71269.1"/>
    <property type="molecule type" value="Genomic_DNA"/>
</dbReference>
<dbReference type="AlphaFoldDB" id="A0AAU7LUD8"/>
<accession>A0AAU7LUD8</accession>
<gene>
    <name evidence="2" type="ORF">ABLV49_05550</name>
</gene>
<feature type="transmembrane region" description="Helical" evidence="1">
    <location>
        <begin position="125"/>
        <end position="144"/>
    </location>
</feature>